<protein>
    <submittedName>
        <fullName evidence="1">Uncharacterized protein</fullName>
    </submittedName>
</protein>
<sequence>MGRPDEDEMFAYLRREWARAQSPSIVSAHILETMPPLFPDVSDRFPAPSCSPDFRRAMSATTFGDGQVVFSRMLVARVFAVGAIEDTTEVMDDKAAYLMRLVELSPERLTPYRRLPDEQGPTPPKSVIRYLALDRLVHANLYWNVGEARSFLQKRLQFPRDDREALIVSSVAGSVLDDTRRDNPSPEARSLFPAWIPDIRRRLNLPRGEGAGAEDADAISFELVMHRLETMRVFGARLRADPAARALIAEIVARRGDYPSTKGLPERSFDLAVAASGARYALEVPQSAAYPGRPPPPTRIVFSPTQNLAPPENEPVGMDEARQRMRELDGELGNLHREYPRCVVLREQAHWVPDADAETRFREMSSRIFAPDGSVLPKNETACRIRSAADIRGVSDDARIAMLLRIRETTGAPPHAVIAAVVRHPEWIARSKELRRWFSQFAREMQIPDGLGGQWSLIAHPIFDALLAFLADRGELAEGRAILTAFMATIREASTHAAIQHSVYPYEAAIARIYSVGRYAVAFGLRSEAASLLASLPEGSKYQKYGPAQHMASTMLELSAK</sequence>
<keyword evidence="2" id="KW-1185">Reference proteome</keyword>
<evidence type="ECO:0000313" key="2">
    <source>
        <dbReference type="Proteomes" id="UP001379533"/>
    </source>
</evidence>
<evidence type="ECO:0000313" key="1">
    <source>
        <dbReference type="EMBL" id="WXA94809.1"/>
    </source>
</evidence>
<proteinExistence type="predicted"/>
<dbReference type="Proteomes" id="UP001379533">
    <property type="component" value="Chromosome"/>
</dbReference>
<gene>
    <name evidence="1" type="ORF">LZC95_51360</name>
</gene>
<dbReference type="RefSeq" id="WP_394845419.1">
    <property type="nucleotide sequence ID" value="NZ_CP089982.1"/>
</dbReference>
<dbReference type="EMBL" id="CP089982">
    <property type="protein sequence ID" value="WXA94809.1"/>
    <property type="molecule type" value="Genomic_DNA"/>
</dbReference>
<accession>A0ABZ2KD63</accession>
<organism evidence="1 2">
    <name type="scientific">Pendulispora brunnea</name>
    <dbReference type="NCBI Taxonomy" id="2905690"/>
    <lineage>
        <taxon>Bacteria</taxon>
        <taxon>Pseudomonadati</taxon>
        <taxon>Myxococcota</taxon>
        <taxon>Myxococcia</taxon>
        <taxon>Myxococcales</taxon>
        <taxon>Sorangiineae</taxon>
        <taxon>Pendulisporaceae</taxon>
        <taxon>Pendulispora</taxon>
    </lineage>
</organism>
<name>A0ABZ2KD63_9BACT</name>
<reference evidence="1 2" key="1">
    <citation type="submission" date="2021-12" db="EMBL/GenBank/DDBJ databases">
        <title>Discovery of the Pendulisporaceae a myxobacterial family with distinct sporulation behavior and unique specialized metabolism.</title>
        <authorList>
            <person name="Garcia R."/>
            <person name="Popoff A."/>
            <person name="Bader C.D."/>
            <person name="Loehr J."/>
            <person name="Walesch S."/>
            <person name="Walt C."/>
            <person name="Boldt J."/>
            <person name="Bunk B."/>
            <person name="Haeckl F.J.F.P.J."/>
            <person name="Gunesch A.P."/>
            <person name="Birkelbach J."/>
            <person name="Nuebel U."/>
            <person name="Pietschmann T."/>
            <person name="Bach T."/>
            <person name="Mueller R."/>
        </authorList>
    </citation>
    <scope>NUCLEOTIDE SEQUENCE [LARGE SCALE GENOMIC DNA]</scope>
    <source>
        <strain evidence="1 2">MSr12523</strain>
    </source>
</reference>